<name>A0ABY2BKQ9_9ACTN</name>
<sequence length="160" mass="18036">MHETHTGDLGLDVLAVRRCVVRQRHLEPIPPRWLHCRVMAESARKSVVRLTGRWRIAEMSGWDRDAIDLVEPGFIEFTGGTGRFGFVAVRGWLDCRPVERDGRLGVEFTWEGVDEGDQVSGRGWASLADDETIDGHLFFHNGDDSSFRAKPFTADDRAEG</sequence>
<evidence type="ECO:0000313" key="1">
    <source>
        <dbReference type="EMBL" id="TCO24000.1"/>
    </source>
</evidence>
<proteinExistence type="predicted"/>
<comment type="caution">
    <text evidence="1">The sequence shown here is derived from an EMBL/GenBank/DDBJ whole genome shotgun (WGS) entry which is preliminary data.</text>
</comment>
<accession>A0ABY2BKQ9</accession>
<keyword evidence="2" id="KW-1185">Reference proteome</keyword>
<protein>
    <submittedName>
        <fullName evidence="1">Uncharacterized protein</fullName>
    </submittedName>
</protein>
<reference evidence="1 2" key="1">
    <citation type="journal article" date="2015" name="Stand. Genomic Sci.">
        <title>Genomic Encyclopedia of Bacterial and Archaeal Type Strains, Phase III: the genomes of soil and plant-associated and newly described type strains.</title>
        <authorList>
            <person name="Whitman W.B."/>
            <person name="Woyke T."/>
            <person name="Klenk H.P."/>
            <person name="Zhou Y."/>
            <person name="Lilburn T.G."/>
            <person name="Beck B.J."/>
            <person name="De Vos P."/>
            <person name="Vandamme P."/>
            <person name="Eisen J.A."/>
            <person name="Garrity G."/>
            <person name="Hugenholtz P."/>
            <person name="Kyrpides N.C."/>
        </authorList>
    </citation>
    <scope>NUCLEOTIDE SEQUENCE [LARGE SCALE GENOMIC DNA]</scope>
    <source>
        <strain evidence="1 2">VKM Ac-2538</strain>
    </source>
</reference>
<dbReference type="EMBL" id="SLWM01000005">
    <property type="protein sequence ID" value="TCO24000.1"/>
    <property type="molecule type" value="Genomic_DNA"/>
</dbReference>
<dbReference type="Proteomes" id="UP000295818">
    <property type="component" value="Unassembled WGS sequence"/>
</dbReference>
<evidence type="ECO:0000313" key="2">
    <source>
        <dbReference type="Proteomes" id="UP000295818"/>
    </source>
</evidence>
<organism evidence="1 2">
    <name type="scientific">Kribbella orskensis</name>
    <dbReference type="NCBI Taxonomy" id="2512216"/>
    <lineage>
        <taxon>Bacteria</taxon>
        <taxon>Bacillati</taxon>
        <taxon>Actinomycetota</taxon>
        <taxon>Actinomycetes</taxon>
        <taxon>Propionibacteriales</taxon>
        <taxon>Kribbellaceae</taxon>
        <taxon>Kribbella</taxon>
    </lineage>
</organism>
<gene>
    <name evidence="1" type="ORF">EV644_10530</name>
</gene>